<dbReference type="Pfam" id="PF00561">
    <property type="entry name" value="Abhydrolase_1"/>
    <property type="match status" value="1"/>
</dbReference>
<feature type="domain" description="AB hydrolase-1" evidence="1">
    <location>
        <begin position="6"/>
        <end position="109"/>
    </location>
</feature>
<evidence type="ECO:0000313" key="2">
    <source>
        <dbReference type="EMBL" id="KKS04621.1"/>
    </source>
</evidence>
<dbReference type="EMBL" id="LCBC01000004">
    <property type="protein sequence ID" value="KKS04621.1"/>
    <property type="molecule type" value="Genomic_DNA"/>
</dbReference>
<accession>A0A0G0Y5B1</accession>
<keyword evidence="2" id="KW-0378">Hydrolase</keyword>
<dbReference type="InterPro" id="IPR029058">
    <property type="entry name" value="AB_hydrolase_fold"/>
</dbReference>
<reference evidence="2 3" key="1">
    <citation type="journal article" date="2015" name="Nature">
        <title>rRNA introns, odd ribosomes, and small enigmatic genomes across a large radiation of phyla.</title>
        <authorList>
            <person name="Brown C.T."/>
            <person name="Hug L.A."/>
            <person name="Thomas B.C."/>
            <person name="Sharon I."/>
            <person name="Castelle C.J."/>
            <person name="Singh A."/>
            <person name="Wilkins M.J."/>
            <person name="Williams K.H."/>
            <person name="Banfield J.F."/>
        </authorList>
    </citation>
    <scope>NUCLEOTIDE SEQUENCE [LARGE SCALE GENOMIC DNA]</scope>
</reference>
<name>A0A0G0Y5B1_9BACT</name>
<dbReference type="GO" id="GO:0016787">
    <property type="term" value="F:hydrolase activity"/>
    <property type="evidence" value="ECO:0007669"/>
    <property type="project" value="UniProtKB-KW"/>
</dbReference>
<proteinExistence type="predicted"/>
<organism evidence="2 3">
    <name type="scientific">Candidatus Curtissbacteria bacterium GW2011_GWA2_41_24</name>
    <dbReference type="NCBI Taxonomy" id="1618411"/>
    <lineage>
        <taxon>Bacteria</taxon>
        <taxon>Candidatus Curtissiibacteriota</taxon>
    </lineage>
</organism>
<dbReference type="Proteomes" id="UP000034493">
    <property type="component" value="Unassembled WGS sequence"/>
</dbReference>
<sequence length="253" mass="27648">MSDETPVLLVPGWSENYDTYKKTLAVGFNEGRRIVTVGQSGNGQSPESQEYPEEELRKAQLLLNVLGKKGIEKADVIAHSEGAINGLIAAIMKPYQFRNIVLDKPAGFIGKDTKAALTGRFIKLLLQEIIARPILLTDSTSSIRAGARTARYIAENPQRVLKEMDALTSVDITEIMTSLSNQGIKFSVIAGVNDPLFPVSRQIADMREHGNVPPLKGYYSVIGGHNKLSIDASRHASLAFNALENLRDLKDSS</sequence>
<dbReference type="Gene3D" id="3.40.50.1820">
    <property type="entry name" value="alpha/beta hydrolase"/>
    <property type="match status" value="1"/>
</dbReference>
<comment type="caution">
    <text evidence="2">The sequence shown here is derived from an EMBL/GenBank/DDBJ whole genome shotgun (WGS) entry which is preliminary data.</text>
</comment>
<dbReference type="AlphaFoldDB" id="A0A0G0Y5B1"/>
<evidence type="ECO:0000259" key="1">
    <source>
        <dbReference type="Pfam" id="PF00561"/>
    </source>
</evidence>
<dbReference type="InterPro" id="IPR000073">
    <property type="entry name" value="AB_hydrolase_1"/>
</dbReference>
<evidence type="ECO:0000313" key="3">
    <source>
        <dbReference type="Proteomes" id="UP000034493"/>
    </source>
</evidence>
<dbReference type="SUPFAM" id="SSF53474">
    <property type="entry name" value="alpha/beta-Hydrolases"/>
    <property type="match status" value="1"/>
</dbReference>
<gene>
    <name evidence="2" type="ORF">UU56_C0004G0022</name>
</gene>
<protein>
    <submittedName>
        <fullName evidence="2">Alpha/beta hydrolase fold protein</fullName>
    </submittedName>
</protein>